<evidence type="ECO:0000313" key="1">
    <source>
        <dbReference type="EMBL" id="CAE7234999.1"/>
    </source>
</evidence>
<sequence>MDDTVTYISVHDAFTVSFNKHLVSIKYPERLRGLNLHQFVIPPGVDFPGVVGEEFTFRTGLASSTPLGWRLAAGNISDDLGQPGGWYVCELQPGAQGKRASLGKPATAVLAPSNRVGLKVLLIERLHDRADAGNTCSKQRSQRFQLAGHDIREFEANLAFDQRKSPGLYARSLKLQGKAGEVKPEVQFYVGGRSAECVQLCLWYTLQTFSYTEACVSLSSDFSVIFGNAPAKGPRDSLSGHVTAKEFDTVAPRILSSDPDLSSSLAVSTTQRISLVFSERIVPGSDFLLVDAGADGLCSTADDTVLAIPVDLPTAAVQNGTVPWVYITGETVLIRYPYQDMTGGNYHCLQVEPGIIQDLAGTPFPGLIGDDFRFPVATTPFQDATAPVFVATEPPSGTELAGLQIHSFKIFMSHVVATICGHVCECQFL</sequence>
<keyword evidence="2" id="KW-1185">Reference proteome</keyword>
<comment type="caution">
    <text evidence="1">The sequence shown here is derived from an EMBL/GenBank/DDBJ whole genome shotgun (WGS) entry which is preliminary data.</text>
</comment>
<reference evidence="1" key="1">
    <citation type="submission" date="2021-02" db="EMBL/GenBank/DDBJ databases">
        <authorList>
            <person name="Dougan E. K."/>
            <person name="Rhodes N."/>
            <person name="Thang M."/>
            <person name="Chan C."/>
        </authorList>
    </citation>
    <scope>NUCLEOTIDE SEQUENCE</scope>
</reference>
<evidence type="ECO:0000313" key="2">
    <source>
        <dbReference type="Proteomes" id="UP000604046"/>
    </source>
</evidence>
<dbReference type="EMBL" id="CAJNDS010000802">
    <property type="protein sequence ID" value="CAE7234999.1"/>
    <property type="molecule type" value="Genomic_DNA"/>
</dbReference>
<accession>A0A812KRI5</accession>
<proteinExistence type="predicted"/>
<protein>
    <recommendedName>
        <fullName evidence="3">SbsA Ig-like domain-containing protein</fullName>
    </recommendedName>
</protein>
<organism evidence="1 2">
    <name type="scientific">Symbiodinium natans</name>
    <dbReference type="NCBI Taxonomy" id="878477"/>
    <lineage>
        <taxon>Eukaryota</taxon>
        <taxon>Sar</taxon>
        <taxon>Alveolata</taxon>
        <taxon>Dinophyceae</taxon>
        <taxon>Suessiales</taxon>
        <taxon>Symbiodiniaceae</taxon>
        <taxon>Symbiodinium</taxon>
    </lineage>
</organism>
<name>A0A812KRI5_9DINO</name>
<gene>
    <name evidence="1" type="ORF">SNAT2548_LOCUS9979</name>
</gene>
<dbReference type="OrthoDB" id="10605790at2759"/>
<dbReference type="Proteomes" id="UP000604046">
    <property type="component" value="Unassembled WGS sequence"/>
</dbReference>
<dbReference type="AlphaFoldDB" id="A0A812KRI5"/>
<evidence type="ECO:0008006" key="3">
    <source>
        <dbReference type="Google" id="ProtNLM"/>
    </source>
</evidence>